<reference evidence="1 2" key="1">
    <citation type="submission" date="2016-10" db="EMBL/GenBank/DDBJ databases">
        <authorList>
            <person name="de Groot N.N."/>
        </authorList>
    </citation>
    <scope>NUCLEOTIDE SEQUENCE [LARGE SCALE GENOMIC DNA]</scope>
    <source>
        <strain evidence="1 2">CGMCC 4.5727</strain>
    </source>
</reference>
<sequence length="44" mass="5085">MQRQARDILVIIWLSHHNDHEPPYLHCYPPLPAPIANQPCVRGS</sequence>
<accession>A0A1G9HMG2</accession>
<dbReference type="Proteomes" id="UP000199155">
    <property type="component" value="Unassembled WGS sequence"/>
</dbReference>
<dbReference type="AlphaFoldDB" id="A0A1G9HMG2"/>
<name>A0A1G9HMG2_9ACTN</name>
<proteinExistence type="predicted"/>
<gene>
    <name evidence="1" type="ORF">SAMN05421806_11993</name>
</gene>
<evidence type="ECO:0000313" key="1">
    <source>
        <dbReference type="EMBL" id="SDL14158.1"/>
    </source>
</evidence>
<dbReference type="EMBL" id="FNFF01000019">
    <property type="protein sequence ID" value="SDL14158.1"/>
    <property type="molecule type" value="Genomic_DNA"/>
</dbReference>
<protein>
    <submittedName>
        <fullName evidence="1">Uncharacterized protein</fullName>
    </submittedName>
</protein>
<organism evidence="1 2">
    <name type="scientific">Streptomyces indicus</name>
    <dbReference type="NCBI Taxonomy" id="417292"/>
    <lineage>
        <taxon>Bacteria</taxon>
        <taxon>Bacillati</taxon>
        <taxon>Actinomycetota</taxon>
        <taxon>Actinomycetes</taxon>
        <taxon>Kitasatosporales</taxon>
        <taxon>Streptomycetaceae</taxon>
        <taxon>Streptomyces</taxon>
    </lineage>
</organism>
<keyword evidence="2" id="KW-1185">Reference proteome</keyword>
<evidence type="ECO:0000313" key="2">
    <source>
        <dbReference type="Proteomes" id="UP000199155"/>
    </source>
</evidence>